<dbReference type="EMBL" id="ABCY02000001">
    <property type="protein sequence ID" value="EEF81616.1"/>
    <property type="molecule type" value="Genomic_DNA"/>
</dbReference>
<name>D6RX36_BORVA</name>
<evidence type="ECO:0000313" key="3">
    <source>
        <dbReference type="Proteomes" id="UP000006163"/>
    </source>
</evidence>
<evidence type="ECO:0000313" key="2">
    <source>
        <dbReference type="EMBL" id="EEF81616.1"/>
    </source>
</evidence>
<organism evidence="2 3">
    <name type="scientific">Borreliella valaisiana VS116</name>
    <dbReference type="NCBI Taxonomy" id="445987"/>
    <lineage>
        <taxon>Bacteria</taxon>
        <taxon>Pseudomonadati</taxon>
        <taxon>Spirochaetota</taxon>
        <taxon>Spirochaetia</taxon>
        <taxon>Spirochaetales</taxon>
        <taxon>Borreliaceae</taxon>
        <taxon>Borreliella</taxon>
    </lineage>
</organism>
<dbReference type="GeneID" id="63640965"/>
<comment type="caution">
    <text evidence="2">The sequence shown here is derived from an EMBL/GenBank/DDBJ whole genome shotgun (WGS) entry which is preliminary data.</text>
</comment>
<feature type="transmembrane region" description="Helical" evidence="1">
    <location>
        <begin position="168"/>
        <end position="189"/>
    </location>
</feature>
<gene>
    <name evidence="2" type="ORF">BVAVS116_0188</name>
</gene>
<keyword evidence="1" id="KW-1133">Transmembrane helix</keyword>
<sequence length="220" mass="25778">MNLFLLTSLPLILKIYMNTQFKQSKTKNIQAHALVIFLAITIFSFLYLTQEFILYKSFELNYTSRITLGISIFIKEHLYYYIFPLLIFIFFFTLNENSSFRKNLTILIYFAFGLIFSKNLEIVILNSKIFGIYEYIELPILNAIELIFSAIIFEKTFKKCQKYSAKEYKIILSPILFLGLFIATLKTLILTNMGIYALTIFALVLIFITINNKYAKKQNA</sequence>
<dbReference type="RefSeq" id="WP_006068426.1">
    <property type="nucleotide sequence ID" value="NZ_ABCY02000001.1"/>
</dbReference>
<dbReference type="HOGENOM" id="CLU_1358265_0_0_12"/>
<dbReference type="OrthoDB" id="350600at2"/>
<accession>D6RX36</accession>
<keyword evidence="1" id="KW-0472">Membrane</keyword>
<feature type="transmembrane region" description="Helical" evidence="1">
    <location>
        <begin position="33"/>
        <end position="58"/>
    </location>
</feature>
<feature type="transmembrane region" description="Helical" evidence="1">
    <location>
        <begin position="78"/>
        <end position="94"/>
    </location>
</feature>
<evidence type="ECO:0000256" key="1">
    <source>
        <dbReference type="SAM" id="Phobius"/>
    </source>
</evidence>
<reference evidence="2 3" key="1">
    <citation type="submission" date="2009-01" db="EMBL/GenBank/DDBJ databases">
        <authorList>
            <person name="Fraser-Liggett C.M."/>
            <person name="Mongodin E.F."/>
            <person name="Casjens B."/>
            <person name="Dunn J."/>
            <person name="Luft B."/>
            <person name="Qiu W."/>
            <person name="Schutzer S."/>
            <person name="Sebastian Y."/>
        </authorList>
    </citation>
    <scope>NUCLEOTIDE SEQUENCE [LARGE SCALE GENOMIC DNA]</scope>
    <source>
        <strain evidence="2 3">VS116</strain>
    </source>
</reference>
<dbReference type="AlphaFoldDB" id="D6RX36"/>
<keyword evidence="3" id="KW-1185">Reference proteome</keyword>
<feature type="transmembrane region" description="Helical" evidence="1">
    <location>
        <begin position="195"/>
        <end position="214"/>
    </location>
</feature>
<dbReference type="Proteomes" id="UP000006163">
    <property type="component" value="Unassembled WGS sequence"/>
</dbReference>
<feature type="transmembrane region" description="Helical" evidence="1">
    <location>
        <begin position="106"/>
        <end position="125"/>
    </location>
</feature>
<keyword evidence="1" id="KW-0812">Transmembrane</keyword>
<protein>
    <submittedName>
        <fullName evidence="2">Putative membrane protein</fullName>
    </submittedName>
</protein>
<proteinExistence type="predicted"/>